<evidence type="ECO:0000259" key="11">
    <source>
        <dbReference type="Pfam" id="PF00266"/>
    </source>
</evidence>
<evidence type="ECO:0000313" key="13">
    <source>
        <dbReference type="Proteomes" id="UP000273982"/>
    </source>
</evidence>
<sequence length="393" mass="41018">MRQPKSRPMSARVYLDHNATSPLRPEARAAMLDALETLGNPSSVHAEGRAAKALLEDARAAVAQAIGAERRSVVFTSGATEAANLALTPALRREGDEAPIEALLIGAGEHHCVLQGHRFPPDAVETLPLTPEGVISLDALEEALVRRSGSRVMLALQAVNNETGVIQPVAEAAALIHAAKGVLVCDAVQSVGRLKTTFATTGADIMFFSSHKLGGPMGVGALAFRDESLHLEAPALRGGGQEFGRRAGTENVAGIAGFAAALTAATADLAGEASRLADLRDALERQVLKVAPDARFYGSRAPRAPNASAFSLPGLAPRTMLMALDLENVALSAGSACSSGKMTASHVLAAMGAAEREALRASFGWSSTQEDVEQFGKVLARVVDRMRSRHFAA</sequence>
<dbReference type="InterPro" id="IPR000192">
    <property type="entry name" value="Aminotrans_V_dom"/>
</dbReference>
<evidence type="ECO:0000313" key="12">
    <source>
        <dbReference type="EMBL" id="AZG76457.1"/>
    </source>
</evidence>
<dbReference type="Pfam" id="PF00266">
    <property type="entry name" value="Aminotran_5"/>
    <property type="match status" value="1"/>
</dbReference>
<dbReference type="PIRSF" id="PIRSF005572">
    <property type="entry name" value="NifS"/>
    <property type="match status" value="1"/>
</dbReference>
<dbReference type="Gene3D" id="1.10.260.50">
    <property type="match status" value="1"/>
</dbReference>
<evidence type="ECO:0000256" key="8">
    <source>
        <dbReference type="ARBA" id="ARBA00023004"/>
    </source>
</evidence>
<keyword evidence="8" id="KW-0408">Iron</keyword>
<evidence type="ECO:0000256" key="2">
    <source>
        <dbReference type="ARBA" id="ARBA00003120"/>
    </source>
</evidence>
<dbReference type="Gene3D" id="3.90.1150.10">
    <property type="entry name" value="Aspartate Aminotransferase, domain 1"/>
    <property type="match status" value="1"/>
</dbReference>
<proteinExistence type="inferred from homology"/>
<accession>A0A3G8M419</accession>
<dbReference type="EMBL" id="CP034086">
    <property type="protein sequence ID" value="AZG76457.1"/>
    <property type="molecule type" value="Genomic_DNA"/>
</dbReference>
<dbReference type="KEGG" id="mros:EHO51_06765"/>
<dbReference type="InterPro" id="IPR016454">
    <property type="entry name" value="Cysteine_dSase"/>
</dbReference>
<evidence type="ECO:0000256" key="5">
    <source>
        <dbReference type="ARBA" id="ARBA00022679"/>
    </source>
</evidence>
<evidence type="ECO:0000256" key="1">
    <source>
        <dbReference type="ARBA" id="ARBA00001933"/>
    </source>
</evidence>
<evidence type="ECO:0000256" key="3">
    <source>
        <dbReference type="ARBA" id="ARBA00006490"/>
    </source>
</evidence>
<dbReference type="PANTHER" id="PTHR11601:SF34">
    <property type="entry name" value="CYSTEINE DESULFURASE"/>
    <property type="match status" value="1"/>
</dbReference>
<feature type="domain" description="Aminotransferase class V" evidence="11">
    <location>
        <begin position="13"/>
        <end position="375"/>
    </location>
</feature>
<gene>
    <name evidence="12" type="ORF">EHO51_06765</name>
</gene>
<dbReference type="SUPFAM" id="SSF53383">
    <property type="entry name" value="PLP-dependent transferases"/>
    <property type="match status" value="1"/>
</dbReference>
<keyword evidence="6" id="KW-0479">Metal-binding</keyword>
<comment type="catalytic activity">
    <reaction evidence="10">
        <text>(sulfur carrier)-H + L-cysteine = (sulfur carrier)-SH + L-alanine</text>
        <dbReference type="Rhea" id="RHEA:43892"/>
        <dbReference type="Rhea" id="RHEA-COMP:14737"/>
        <dbReference type="Rhea" id="RHEA-COMP:14739"/>
        <dbReference type="ChEBI" id="CHEBI:29917"/>
        <dbReference type="ChEBI" id="CHEBI:35235"/>
        <dbReference type="ChEBI" id="CHEBI:57972"/>
        <dbReference type="ChEBI" id="CHEBI:64428"/>
        <dbReference type="EC" id="2.8.1.7"/>
    </reaction>
</comment>
<evidence type="ECO:0000256" key="6">
    <source>
        <dbReference type="ARBA" id="ARBA00022723"/>
    </source>
</evidence>
<keyword evidence="7" id="KW-0663">Pyridoxal phosphate</keyword>
<dbReference type="Proteomes" id="UP000273982">
    <property type="component" value="Chromosome"/>
</dbReference>
<evidence type="ECO:0000256" key="4">
    <source>
        <dbReference type="ARBA" id="ARBA00013558"/>
    </source>
</evidence>
<dbReference type="InterPro" id="IPR015421">
    <property type="entry name" value="PyrdxlP-dep_Trfase_major"/>
</dbReference>
<dbReference type="InterPro" id="IPR015422">
    <property type="entry name" value="PyrdxlP-dep_Trfase_small"/>
</dbReference>
<name>A0A3G8M419_9HYPH</name>
<organism evidence="12 13">
    <name type="scientific">Methylocystis rosea</name>
    <dbReference type="NCBI Taxonomy" id="173366"/>
    <lineage>
        <taxon>Bacteria</taxon>
        <taxon>Pseudomonadati</taxon>
        <taxon>Pseudomonadota</taxon>
        <taxon>Alphaproteobacteria</taxon>
        <taxon>Hyphomicrobiales</taxon>
        <taxon>Methylocystaceae</taxon>
        <taxon>Methylocystis</taxon>
    </lineage>
</organism>
<evidence type="ECO:0000256" key="9">
    <source>
        <dbReference type="ARBA" id="ARBA00023014"/>
    </source>
</evidence>
<evidence type="ECO:0000256" key="10">
    <source>
        <dbReference type="ARBA" id="ARBA00050776"/>
    </source>
</evidence>
<dbReference type="AlphaFoldDB" id="A0A3G8M419"/>
<comment type="function">
    <text evidence="2">Catalyzes the removal of elemental sulfur atoms from cysteine to produce alanine. Seems to participate in the biosynthesis of the nitrogenase metalloclusters by providing the inorganic sulfur required for the Fe-S core formation.</text>
</comment>
<dbReference type="GO" id="GO:0046872">
    <property type="term" value="F:metal ion binding"/>
    <property type="evidence" value="ECO:0007669"/>
    <property type="project" value="UniProtKB-KW"/>
</dbReference>
<evidence type="ECO:0000256" key="7">
    <source>
        <dbReference type="ARBA" id="ARBA00022898"/>
    </source>
</evidence>
<dbReference type="InterPro" id="IPR015424">
    <property type="entry name" value="PyrdxlP-dep_Trfase"/>
</dbReference>
<comment type="cofactor">
    <cofactor evidence="1">
        <name>pyridoxal 5'-phosphate</name>
        <dbReference type="ChEBI" id="CHEBI:597326"/>
    </cofactor>
</comment>
<dbReference type="GO" id="GO:0051536">
    <property type="term" value="F:iron-sulfur cluster binding"/>
    <property type="evidence" value="ECO:0007669"/>
    <property type="project" value="UniProtKB-KW"/>
</dbReference>
<reference evidence="12 13" key="1">
    <citation type="submission" date="2018-11" db="EMBL/GenBank/DDBJ databases">
        <title>Genome squencing of methanotrophic bacteria isolated from alkaline groundwater in Korea.</title>
        <authorList>
            <person name="Nguyen L.N."/>
        </authorList>
    </citation>
    <scope>NUCLEOTIDE SEQUENCE [LARGE SCALE GENOMIC DNA]</scope>
    <source>
        <strain evidence="12 13">GW6</strain>
    </source>
</reference>
<dbReference type="PANTHER" id="PTHR11601">
    <property type="entry name" value="CYSTEINE DESULFURYLASE FAMILY MEMBER"/>
    <property type="match status" value="1"/>
</dbReference>
<comment type="similarity">
    <text evidence="3">Belongs to the class-V pyridoxal-phosphate-dependent aminotransferase family. NifS/IscS subfamily.</text>
</comment>
<keyword evidence="9" id="KW-0411">Iron-sulfur</keyword>
<protein>
    <recommendedName>
        <fullName evidence="4">Cysteine desulfurase</fullName>
    </recommendedName>
</protein>
<dbReference type="GO" id="GO:0031071">
    <property type="term" value="F:cysteine desulfurase activity"/>
    <property type="evidence" value="ECO:0007669"/>
    <property type="project" value="UniProtKB-EC"/>
</dbReference>
<keyword evidence="5" id="KW-0808">Transferase</keyword>
<dbReference type="Gene3D" id="3.40.640.10">
    <property type="entry name" value="Type I PLP-dependent aspartate aminotransferase-like (Major domain)"/>
    <property type="match status" value="1"/>
</dbReference>